<dbReference type="PANTHER" id="PTHR31313">
    <property type="entry name" value="TY1 ENHANCER ACTIVATOR"/>
    <property type="match status" value="1"/>
</dbReference>
<evidence type="ECO:0000256" key="5">
    <source>
        <dbReference type="ARBA" id="ARBA00023125"/>
    </source>
</evidence>
<dbReference type="InterPro" id="IPR036864">
    <property type="entry name" value="Zn2-C6_fun-type_DNA-bd_sf"/>
</dbReference>
<keyword evidence="11" id="KW-1185">Reference proteome</keyword>
<dbReference type="Proteomes" id="UP001174694">
    <property type="component" value="Unassembled WGS sequence"/>
</dbReference>
<gene>
    <name evidence="10" type="ORF">NKR23_g11887</name>
</gene>
<dbReference type="Pfam" id="PF00172">
    <property type="entry name" value="Zn_clus"/>
    <property type="match status" value="1"/>
</dbReference>
<dbReference type="Gene3D" id="4.10.240.10">
    <property type="entry name" value="Zn(2)-C6 fungal-type DNA-binding domain"/>
    <property type="match status" value="1"/>
</dbReference>
<keyword evidence="3" id="KW-0862">Zinc</keyword>
<evidence type="ECO:0000256" key="4">
    <source>
        <dbReference type="ARBA" id="ARBA00023015"/>
    </source>
</evidence>
<evidence type="ECO:0000256" key="6">
    <source>
        <dbReference type="ARBA" id="ARBA00023163"/>
    </source>
</evidence>
<dbReference type="PROSITE" id="PS00463">
    <property type="entry name" value="ZN2_CY6_FUNGAL_1"/>
    <property type="match status" value="1"/>
</dbReference>
<proteinExistence type="predicted"/>
<dbReference type="GO" id="GO:0000981">
    <property type="term" value="F:DNA-binding transcription factor activity, RNA polymerase II-specific"/>
    <property type="evidence" value="ECO:0007669"/>
    <property type="project" value="InterPro"/>
</dbReference>
<name>A0AA38R325_9PEZI</name>
<dbReference type="InterPro" id="IPR001138">
    <property type="entry name" value="Zn2Cys6_DnaBD"/>
</dbReference>
<feature type="region of interest" description="Disordered" evidence="8">
    <location>
        <begin position="155"/>
        <end position="175"/>
    </location>
</feature>
<keyword evidence="4" id="KW-0805">Transcription regulation</keyword>
<evidence type="ECO:0000313" key="10">
    <source>
        <dbReference type="EMBL" id="KAJ9131060.1"/>
    </source>
</evidence>
<dbReference type="CDD" id="cd00067">
    <property type="entry name" value="GAL4"/>
    <property type="match status" value="1"/>
</dbReference>
<dbReference type="InterPro" id="IPR007219">
    <property type="entry name" value="XnlR_reg_dom"/>
</dbReference>
<organism evidence="10 11">
    <name type="scientific">Pleurostoma richardsiae</name>
    <dbReference type="NCBI Taxonomy" id="41990"/>
    <lineage>
        <taxon>Eukaryota</taxon>
        <taxon>Fungi</taxon>
        <taxon>Dikarya</taxon>
        <taxon>Ascomycota</taxon>
        <taxon>Pezizomycotina</taxon>
        <taxon>Sordariomycetes</taxon>
        <taxon>Sordariomycetidae</taxon>
        <taxon>Calosphaeriales</taxon>
        <taxon>Pleurostomataceae</taxon>
        <taxon>Pleurostoma</taxon>
    </lineage>
</organism>
<evidence type="ECO:0000256" key="7">
    <source>
        <dbReference type="ARBA" id="ARBA00023242"/>
    </source>
</evidence>
<dbReference type="GO" id="GO:0005634">
    <property type="term" value="C:nucleus"/>
    <property type="evidence" value="ECO:0007669"/>
    <property type="project" value="UniProtKB-SubCell"/>
</dbReference>
<dbReference type="PROSITE" id="PS50048">
    <property type="entry name" value="ZN2_CY6_FUNGAL_2"/>
    <property type="match status" value="1"/>
</dbReference>
<dbReference type="SMART" id="SM00066">
    <property type="entry name" value="GAL4"/>
    <property type="match status" value="1"/>
</dbReference>
<dbReference type="GO" id="GO:0003677">
    <property type="term" value="F:DNA binding"/>
    <property type="evidence" value="ECO:0007669"/>
    <property type="project" value="UniProtKB-KW"/>
</dbReference>
<dbReference type="SUPFAM" id="SSF57701">
    <property type="entry name" value="Zn2/Cys6 DNA-binding domain"/>
    <property type="match status" value="1"/>
</dbReference>
<accession>A0AA38R325</accession>
<evidence type="ECO:0000256" key="3">
    <source>
        <dbReference type="ARBA" id="ARBA00022833"/>
    </source>
</evidence>
<evidence type="ECO:0000256" key="1">
    <source>
        <dbReference type="ARBA" id="ARBA00004123"/>
    </source>
</evidence>
<evidence type="ECO:0000256" key="8">
    <source>
        <dbReference type="SAM" id="MobiDB-lite"/>
    </source>
</evidence>
<evidence type="ECO:0000256" key="2">
    <source>
        <dbReference type="ARBA" id="ARBA00022723"/>
    </source>
</evidence>
<protein>
    <submittedName>
        <fullName evidence="10">Nitrogen assimilation transcription factor nirA</fullName>
    </submittedName>
</protein>
<reference evidence="10" key="1">
    <citation type="submission" date="2022-07" db="EMBL/GenBank/DDBJ databases">
        <title>Fungi with potential for degradation of polypropylene.</title>
        <authorList>
            <person name="Gostincar C."/>
        </authorList>
    </citation>
    <scope>NUCLEOTIDE SEQUENCE</scope>
    <source>
        <strain evidence="10">EXF-13308</strain>
    </source>
</reference>
<sequence length="648" mass="71827">MSREHITLTACSNCRKKRTKCDGRTPCGRCSSRDDRCRYESKRWRTKGQLRAEIDGLRTQLRQSRIVLGALTSGDDYHLILGRLRKGEAVATIARSLHVQMKELAKFDICSASDASCLSPGSIGRDAGAMDSRFLDLEASPRRHAKEYQIEIGADPTDLWPPTPSQTCRETSDDETETWKVSASRNSFSVSEPATNTNVSRCSPSSCLLSLPAVNATKGGCWTGVIHDDHLMRHLLFCYFSWEHPIFTLICKKPFQVDFEDGRKRYCSPALVSAILAVACRFLDSSAGISNTGELADRFAEESRQLISLEHNKSSLTSLQAVGVLALKEAAQGHETESRLLAKQCAELAVAVAHVAVKGETEDDEYRKVRATAICGALSLYRVLSLVKASCASHGSQRLGDPVIEEDEPVFLSDDMQGVFYSHVPYCESNGRLIFELTDLAYTSLSELFIHKQPIKNEDLIAAYTKYLSWYDTTFENRRPEAACTPAALFLHICFQFYMMLLFRPFLHFDIIGPGLSTRAVCLEAAQAISRLTSSFSRLFTLRHVPCFLPSLVLAATLTQVSPELLPALQSLHPLVRQRVGANEQLKLSRPVTVAPFWEVSTLYSDSVSALVMGTSQLADMSECHPLAADGLRVLADLRATLRVEVLQ</sequence>
<dbReference type="EMBL" id="JANBVO010000073">
    <property type="protein sequence ID" value="KAJ9131060.1"/>
    <property type="molecule type" value="Genomic_DNA"/>
</dbReference>
<dbReference type="AlphaFoldDB" id="A0AA38R325"/>
<feature type="domain" description="Zn(2)-C6 fungal-type" evidence="9">
    <location>
        <begin position="10"/>
        <end position="39"/>
    </location>
</feature>
<keyword evidence="5" id="KW-0238">DNA-binding</keyword>
<keyword evidence="2" id="KW-0479">Metal-binding</keyword>
<dbReference type="PANTHER" id="PTHR31313:SF4">
    <property type="entry name" value="CONIDIAL DEVELOPMENT PROTEIN FLUFFY"/>
    <property type="match status" value="1"/>
</dbReference>
<evidence type="ECO:0000259" key="9">
    <source>
        <dbReference type="PROSITE" id="PS50048"/>
    </source>
</evidence>
<dbReference type="GO" id="GO:0008270">
    <property type="term" value="F:zinc ion binding"/>
    <property type="evidence" value="ECO:0007669"/>
    <property type="project" value="InterPro"/>
</dbReference>
<keyword evidence="7" id="KW-0539">Nucleus</keyword>
<comment type="caution">
    <text evidence="10">The sequence shown here is derived from an EMBL/GenBank/DDBJ whole genome shotgun (WGS) entry which is preliminary data.</text>
</comment>
<comment type="subcellular location">
    <subcellularLocation>
        <location evidence="1">Nucleus</location>
    </subcellularLocation>
</comment>
<dbReference type="InterPro" id="IPR051615">
    <property type="entry name" value="Transcr_Regulatory_Elem"/>
</dbReference>
<dbReference type="CDD" id="cd12148">
    <property type="entry name" value="fungal_TF_MHR"/>
    <property type="match status" value="1"/>
</dbReference>
<dbReference type="GO" id="GO:0006351">
    <property type="term" value="P:DNA-templated transcription"/>
    <property type="evidence" value="ECO:0007669"/>
    <property type="project" value="InterPro"/>
</dbReference>
<evidence type="ECO:0000313" key="11">
    <source>
        <dbReference type="Proteomes" id="UP001174694"/>
    </source>
</evidence>
<keyword evidence="6" id="KW-0804">Transcription</keyword>
<dbReference type="Pfam" id="PF04082">
    <property type="entry name" value="Fungal_trans"/>
    <property type="match status" value="1"/>
</dbReference>